<keyword evidence="1" id="KW-0812">Transmembrane</keyword>
<evidence type="ECO:0000259" key="3">
    <source>
        <dbReference type="Pfam" id="PF00144"/>
    </source>
</evidence>
<dbReference type="PANTHER" id="PTHR46825">
    <property type="entry name" value="D-ALANYL-D-ALANINE-CARBOXYPEPTIDASE/ENDOPEPTIDASE AMPH"/>
    <property type="match status" value="1"/>
</dbReference>
<proteinExistence type="predicted"/>
<keyword evidence="1" id="KW-0472">Membrane</keyword>
<evidence type="ECO:0000313" key="5">
    <source>
        <dbReference type="Proteomes" id="UP001239782"/>
    </source>
</evidence>
<feature type="domain" description="Beta-lactamase-related" evidence="3">
    <location>
        <begin position="49"/>
        <end position="367"/>
    </location>
</feature>
<keyword evidence="4" id="KW-0378">Hydrolase</keyword>
<dbReference type="Pfam" id="PF00144">
    <property type="entry name" value="Beta-lactamase"/>
    <property type="match status" value="1"/>
</dbReference>
<dbReference type="Gene3D" id="3.40.710.10">
    <property type="entry name" value="DD-peptidase/beta-lactamase superfamily"/>
    <property type="match status" value="1"/>
</dbReference>
<feature type="transmembrane region" description="Helical" evidence="1">
    <location>
        <begin position="605"/>
        <end position="627"/>
    </location>
</feature>
<dbReference type="KEGG" id="plei:Q9312_14260"/>
<sequence>MSLQTKSTIKQRFILTPLLLLLTSIGLHAAEDDAEKNSKPAKDIQELSSRIETILKETNTPGAAISIVDKQGERLVAGFGDANVEEERKASAETLFRIGSVSKMFVALAALQLQEKGLLDLNAKVSDLVPDVEFTNPWEETDPVRVVHLLEHTAGWDDIHLTEFANNDPSPLTLKQGLAFHPHSRVSRWRPGERMSYSNSGPPVVAYIIESITGESFEDYVQKNLFDALDMSSATYRQPQNEFLTAALYSAGKPVDYWHILMRPSGAVNASARDMAKLLSMLIHQGEFNGERILSKESLRRMERPTSSLAVKSGMTTGYGLANYTSLFKNFVFHGHNGGVEGGIAELAYENTIGVGYSIILNSDKGETLKQISQEIKRYITFGHSGPKRPETTSLDAETVQRYDGYYLPVNPRQQVAYFMDPLTGTVRFQVSTDKIIVNENSEKAYFPINNKLLRQQEHSRASMALLEDDSGPVIQQGTRYFQKIAYWKVLLLKSFFWLFLALIVAHLIWFWIWLVRRLMKSIAAGPATRIRIPPFIAALSVVLFMIFIIVAEGSGVLQTLGNPTMTAWLLCGSTLLFALASVASVIACIRYWQYDINIVTRYFCALSSFVFFVATAYLLWFGVIGLRTFA</sequence>
<evidence type="ECO:0000313" key="4">
    <source>
        <dbReference type="EMBL" id="WMS86383.1"/>
    </source>
</evidence>
<dbReference type="RefSeq" id="WP_309201528.1">
    <property type="nucleotide sequence ID" value="NZ_CP133548.1"/>
</dbReference>
<feature type="transmembrane region" description="Helical" evidence="1">
    <location>
        <begin position="536"/>
        <end position="556"/>
    </location>
</feature>
<dbReference type="EMBL" id="CP133548">
    <property type="protein sequence ID" value="WMS86383.1"/>
    <property type="molecule type" value="Genomic_DNA"/>
</dbReference>
<organism evidence="4 5">
    <name type="scientific">Pleionea litopenaei</name>
    <dbReference type="NCBI Taxonomy" id="3070815"/>
    <lineage>
        <taxon>Bacteria</taxon>
        <taxon>Pseudomonadati</taxon>
        <taxon>Pseudomonadota</taxon>
        <taxon>Gammaproteobacteria</taxon>
        <taxon>Oceanospirillales</taxon>
        <taxon>Pleioneaceae</taxon>
        <taxon>Pleionea</taxon>
    </lineage>
</organism>
<dbReference type="PANTHER" id="PTHR46825:SF9">
    <property type="entry name" value="BETA-LACTAMASE-RELATED DOMAIN-CONTAINING PROTEIN"/>
    <property type="match status" value="1"/>
</dbReference>
<feature type="chain" id="PRO_5041287591" evidence="2">
    <location>
        <begin position="30"/>
        <end position="631"/>
    </location>
</feature>
<evidence type="ECO:0000256" key="1">
    <source>
        <dbReference type="SAM" id="Phobius"/>
    </source>
</evidence>
<reference evidence="4 5" key="1">
    <citation type="submission" date="2023-08" db="EMBL/GenBank/DDBJ databases">
        <title>Pleionea litopenaei sp. nov., isolated from stomach of juvenile Litopenaeus vannamei.</title>
        <authorList>
            <person name="Rho A.M."/>
            <person name="Hwang C.Y."/>
        </authorList>
    </citation>
    <scope>NUCLEOTIDE SEQUENCE [LARGE SCALE GENOMIC DNA]</scope>
    <source>
        <strain evidence="4 5">HL-JVS1</strain>
    </source>
</reference>
<dbReference type="AlphaFoldDB" id="A0AA51RRV3"/>
<keyword evidence="1" id="KW-1133">Transmembrane helix</keyword>
<dbReference type="InterPro" id="IPR050491">
    <property type="entry name" value="AmpC-like"/>
</dbReference>
<dbReference type="Proteomes" id="UP001239782">
    <property type="component" value="Chromosome"/>
</dbReference>
<dbReference type="InterPro" id="IPR001466">
    <property type="entry name" value="Beta-lactam-related"/>
</dbReference>
<dbReference type="GO" id="GO:0016787">
    <property type="term" value="F:hydrolase activity"/>
    <property type="evidence" value="ECO:0007669"/>
    <property type="project" value="UniProtKB-KW"/>
</dbReference>
<dbReference type="SUPFAM" id="SSF56601">
    <property type="entry name" value="beta-lactamase/transpeptidase-like"/>
    <property type="match status" value="1"/>
</dbReference>
<feature type="signal peptide" evidence="2">
    <location>
        <begin position="1"/>
        <end position="29"/>
    </location>
</feature>
<gene>
    <name evidence="4" type="ORF">Q9312_14260</name>
</gene>
<keyword evidence="5" id="KW-1185">Reference proteome</keyword>
<accession>A0AA51RRV3</accession>
<keyword evidence="2" id="KW-0732">Signal</keyword>
<feature type="transmembrane region" description="Helical" evidence="1">
    <location>
        <begin position="496"/>
        <end position="515"/>
    </location>
</feature>
<protein>
    <submittedName>
        <fullName evidence="4">Serine hydrolase</fullName>
    </submittedName>
</protein>
<feature type="transmembrane region" description="Helical" evidence="1">
    <location>
        <begin position="568"/>
        <end position="593"/>
    </location>
</feature>
<evidence type="ECO:0000256" key="2">
    <source>
        <dbReference type="SAM" id="SignalP"/>
    </source>
</evidence>
<name>A0AA51RRV3_9GAMM</name>
<dbReference type="InterPro" id="IPR012338">
    <property type="entry name" value="Beta-lactam/transpept-like"/>
</dbReference>